<comment type="caution">
    <text evidence="2">The sequence shown here is derived from an EMBL/GenBank/DDBJ whole genome shotgun (WGS) entry which is preliminary data.</text>
</comment>
<dbReference type="EMBL" id="AZMM01005211">
    <property type="protein sequence ID" value="ETJ40866.1"/>
    <property type="molecule type" value="Genomic_DNA"/>
</dbReference>
<accession>W1YEU1</accession>
<keyword evidence="1" id="KW-0812">Transmembrane</keyword>
<protein>
    <submittedName>
        <fullName evidence="2">ABC superfamily ATP binding cassette transporter</fullName>
    </submittedName>
</protein>
<proteinExistence type="predicted"/>
<keyword evidence="1" id="KW-0472">Membrane</keyword>
<feature type="non-terminal residue" evidence="2">
    <location>
        <position position="1"/>
    </location>
</feature>
<dbReference type="AlphaFoldDB" id="W1YEU1"/>
<keyword evidence="1" id="KW-1133">Transmembrane helix</keyword>
<name>W1YEU1_9ZZZZ</name>
<evidence type="ECO:0000256" key="1">
    <source>
        <dbReference type="SAM" id="Phobius"/>
    </source>
</evidence>
<reference evidence="2" key="1">
    <citation type="submission" date="2013-12" db="EMBL/GenBank/DDBJ databases">
        <title>A Varibaculum cambriense genome reconstructed from a premature infant gut community with otherwise low bacterial novelty that shifts toward anaerobic metabolism during the third week of life.</title>
        <authorList>
            <person name="Brown C.T."/>
            <person name="Sharon I."/>
            <person name="Thomas B.C."/>
            <person name="Castelle C.J."/>
            <person name="Morowitz M.J."/>
            <person name="Banfield J.F."/>
        </authorList>
    </citation>
    <scope>NUCLEOTIDE SEQUENCE</scope>
</reference>
<gene>
    <name evidence="2" type="ORF">Q604_UNBC05211G0002</name>
</gene>
<evidence type="ECO:0000313" key="2">
    <source>
        <dbReference type="EMBL" id="ETJ40866.1"/>
    </source>
</evidence>
<organism evidence="2">
    <name type="scientific">human gut metagenome</name>
    <dbReference type="NCBI Taxonomy" id="408170"/>
    <lineage>
        <taxon>unclassified sequences</taxon>
        <taxon>metagenomes</taxon>
        <taxon>organismal metagenomes</taxon>
    </lineage>
</organism>
<sequence>RPLQGDVGATGSGIVHEPVWYALANLVVWTVLFVAACLAARARSTVRK</sequence>
<feature type="transmembrane region" description="Helical" evidence="1">
    <location>
        <begin position="20"/>
        <end position="40"/>
    </location>
</feature>